<dbReference type="EMBL" id="SDMP01000016">
    <property type="protein sequence ID" value="RYR01075.1"/>
    <property type="molecule type" value="Genomic_DNA"/>
</dbReference>
<dbReference type="AlphaFoldDB" id="A0A444YGL5"/>
<protein>
    <recommendedName>
        <fullName evidence="2">Beta-carotene isomerase D27-like C-terminal domain-containing protein</fullName>
    </recommendedName>
</protein>
<keyword evidence="1" id="KW-0812">Transmembrane</keyword>
<keyword evidence="1" id="KW-0472">Membrane</keyword>
<evidence type="ECO:0000259" key="2">
    <source>
        <dbReference type="Pfam" id="PF13225"/>
    </source>
</evidence>
<name>A0A444YGL5_ARAHY</name>
<comment type="caution">
    <text evidence="3">The sequence shown here is derived from an EMBL/GenBank/DDBJ whole genome shotgun (WGS) entry which is preliminary data.</text>
</comment>
<dbReference type="InterPro" id="IPR025114">
    <property type="entry name" value="D27-like_C"/>
</dbReference>
<feature type="domain" description="Beta-carotene isomerase D27-like C-terminal" evidence="2">
    <location>
        <begin position="164"/>
        <end position="244"/>
    </location>
</feature>
<dbReference type="PANTHER" id="PTHR33591:SF1">
    <property type="entry name" value="BETA-CAROTENE ISOMERASE D27, CHLOROPLASTIC"/>
    <property type="match status" value="1"/>
</dbReference>
<dbReference type="GO" id="GO:0005506">
    <property type="term" value="F:iron ion binding"/>
    <property type="evidence" value="ECO:0007669"/>
    <property type="project" value="InterPro"/>
</dbReference>
<dbReference type="Proteomes" id="UP000289738">
    <property type="component" value="Chromosome B06"/>
</dbReference>
<keyword evidence="4" id="KW-1185">Reference proteome</keyword>
<evidence type="ECO:0000256" key="1">
    <source>
        <dbReference type="SAM" id="Phobius"/>
    </source>
</evidence>
<keyword evidence="1" id="KW-1133">Transmembrane helix</keyword>
<dbReference type="STRING" id="3818.A0A444YGL5"/>
<dbReference type="PANTHER" id="PTHR33591">
    <property type="entry name" value="BETA-CAROTENE ISOMERASE D27"/>
    <property type="match status" value="1"/>
</dbReference>
<dbReference type="GO" id="GO:0016859">
    <property type="term" value="F:cis-trans isomerase activity"/>
    <property type="evidence" value="ECO:0007669"/>
    <property type="project" value="TreeGrafter"/>
</dbReference>
<organism evidence="3 4">
    <name type="scientific">Arachis hypogaea</name>
    <name type="common">Peanut</name>
    <dbReference type="NCBI Taxonomy" id="3818"/>
    <lineage>
        <taxon>Eukaryota</taxon>
        <taxon>Viridiplantae</taxon>
        <taxon>Streptophyta</taxon>
        <taxon>Embryophyta</taxon>
        <taxon>Tracheophyta</taxon>
        <taxon>Spermatophyta</taxon>
        <taxon>Magnoliopsida</taxon>
        <taxon>eudicotyledons</taxon>
        <taxon>Gunneridae</taxon>
        <taxon>Pentapetalae</taxon>
        <taxon>rosids</taxon>
        <taxon>fabids</taxon>
        <taxon>Fabales</taxon>
        <taxon>Fabaceae</taxon>
        <taxon>Papilionoideae</taxon>
        <taxon>50 kb inversion clade</taxon>
        <taxon>dalbergioids sensu lato</taxon>
        <taxon>Dalbergieae</taxon>
        <taxon>Pterocarpus clade</taxon>
        <taxon>Arachis</taxon>
    </lineage>
</organism>
<dbReference type="Pfam" id="PF13225">
    <property type="entry name" value="D27-like_C"/>
    <property type="match status" value="1"/>
</dbReference>
<evidence type="ECO:0000313" key="3">
    <source>
        <dbReference type="EMBL" id="RYR01075.1"/>
    </source>
</evidence>
<gene>
    <name evidence="3" type="ORF">Ahy_B06g079931</name>
</gene>
<dbReference type="GO" id="GO:1901601">
    <property type="term" value="P:strigolactone biosynthetic process"/>
    <property type="evidence" value="ECO:0007669"/>
    <property type="project" value="TreeGrafter"/>
</dbReference>
<dbReference type="GO" id="GO:0009536">
    <property type="term" value="C:plastid"/>
    <property type="evidence" value="ECO:0007669"/>
    <property type="project" value="TreeGrafter"/>
</dbReference>
<reference evidence="3 4" key="1">
    <citation type="submission" date="2019-01" db="EMBL/GenBank/DDBJ databases">
        <title>Sequencing of cultivated peanut Arachis hypogaea provides insights into genome evolution and oil improvement.</title>
        <authorList>
            <person name="Chen X."/>
        </authorList>
    </citation>
    <scope>NUCLEOTIDE SEQUENCE [LARGE SCALE GENOMIC DNA]</scope>
    <source>
        <strain evidence="4">cv. Fuhuasheng</strain>
        <tissue evidence="3">Leaves</tissue>
    </source>
</reference>
<feature type="transmembrane region" description="Helical" evidence="1">
    <location>
        <begin position="104"/>
        <end position="129"/>
    </location>
</feature>
<evidence type="ECO:0000313" key="4">
    <source>
        <dbReference type="Proteomes" id="UP000289738"/>
    </source>
</evidence>
<sequence length="271" mass="31203">MEAKFFPYNNTLLRIRCSSKAHLMMKRKPDVIVAMHTRHHRSSSDESSSLIHKDNWFDRLAINHLSKCVQDATGLRNSKSGYESLVEAATVASQKFDPIQQRQLVIQALHTTLPNFIFSFVSTSLLIILISRKFRNQHFYTKMLPPSKFTRQVFAAFTTLFFAWLIGPSQVRESEVNGRKEKNVVYFKKCRFLEEMNFVGMCTNLCKIPTQSFIKDSMGMPVTMVPNFDDMSCEMIFGQDPPPLIDDPALKQPCYKLCKAKKKHETDNCLS</sequence>
<dbReference type="InterPro" id="IPR038938">
    <property type="entry name" value="D27-like"/>
</dbReference>
<proteinExistence type="predicted"/>
<accession>A0A444YGL5</accession>